<evidence type="ECO:0000259" key="13">
    <source>
        <dbReference type="Pfam" id="PF09334"/>
    </source>
</evidence>
<reference evidence="15" key="1">
    <citation type="submission" date="2017-09" db="EMBL/GenBank/DDBJ databases">
        <title>Depth-based differentiation of microbial function through sediment-hosted aquifers and enrichment of novel symbionts in the deep terrestrial subsurface.</title>
        <authorList>
            <person name="Probst A.J."/>
            <person name="Ladd B."/>
            <person name="Jarett J.K."/>
            <person name="Geller-Mcgrath D.E."/>
            <person name="Sieber C.M.K."/>
            <person name="Emerson J.B."/>
            <person name="Anantharaman K."/>
            <person name="Thomas B.C."/>
            <person name="Malmstrom R."/>
            <person name="Stieglmeier M."/>
            <person name="Klingl A."/>
            <person name="Woyke T."/>
            <person name="Ryan C.M."/>
            <person name="Banfield J.F."/>
        </authorList>
    </citation>
    <scope>NUCLEOTIDE SEQUENCE [LARGE SCALE GENOMIC DNA]</scope>
</reference>
<dbReference type="InterPro" id="IPR009080">
    <property type="entry name" value="tRNAsynth_Ia_anticodon-bd"/>
</dbReference>
<dbReference type="NCBIfam" id="TIGR00398">
    <property type="entry name" value="metG"/>
    <property type="match status" value="1"/>
</dbReference>
<comment type="similarity">
    <text evidence="12">Belongs to the class-I aminoacyl-tRNA synthetase family.</text>
</comment>
<dbReference type="PROSITE" id="PS00178">
    <property type="entry name" value="AA_TRNA_LIGASE_I"/>
    <property type="match status" value="1"/>
</dbReference>
<dbReference type="GO" id="GO:0006431">
    <property type="term" value="P:methionyl-tRNA aminoacylation"/>
    <property type="evidence" value="ECO:0007669"/>
    <property type="project" value="InterPro"/>
</dbReference>
<protein>
    <recommendedName>
        <fullName evidence="3">Methionine--tRNA ligase</fullName>
        <ecNumber evidence="2">6.1.1.10</ecNumber>
    </recommendedName>
    <alternativeName>
        <fullName evidence="10">Methionyl-tRNA synthetase</fullName>
    </alternativeName>
</protein>
<dbReference type="InterPro" id="IPR014729">
    <property type="entry name" value="Rossmann-like_a/b/a_fold"/>
</dbReference>
<keyword evidence="6 12" id="KW-0547">Nucleotide-binding</keyword>
<evidence type="ECO:0000256" key="1">
    <source>
        <dbReference type="ARBA" id="ARBA00003314"/>
    </source>
</evidence>
<name>A0A2H0WZ83_9BACT</name>
<dbReference type="EC" id="6.1.1.10" evidence="2"/>
<evidence type="ECO:0000256" key="4">
    <source>
        <dbReference type="ARBA" id="ARBA00022490"/>
    </source>
</evidence>
<keyword evidence="5 12" id="KW-0436">Ligase</keyword>
<dbReference type="Gene3D" id="2.170.220.10">
    <property type="match status" value="1"/>
</dbReference>
<evidence type="ECO:0000313" key="15">
    <source>
        <dbReference type="Proteomes" id="UP000229574"/>
    </source>
</evidence>
<dbReference type="GO" id="GO:0005524">
    <property type="term" value="F:ATP binding"/>
    <property type="evidence" value="ECO:0007669"/>
    <property type="project" value="UniProtKB-KW"/>
</dbReference>
<gene>
    <name evidence="14" type="ORF">COT54_02050</name>
</gene>
<accession>A0A2H0WZ83</accession>
<dbReference type="Pfam" id="PF09334">
    <property type="entry name" value="tRNA-synt_1g"/>
    <property type="match status" value="1"/>
</dbReference>
<evidence type="ECO:0000256" key="10">
    <source>
        <dbReference type="ARBA" id="ARBA00030904"/>
    </source>
</evidence>
<dbReference type="InterPro" id="IPR014758">
    <property type="entry name" value="Met-tRNA_synth"/>
</dbReference>
<keyword evidence="7 12" id="KW-0067">ATP-binding</keyword>
<dbReference type="Gene3D" id="1.10.730.10">
    <property type="entry name" value="Isoleucyl-tRNA Synthetase, Domain 1"/>
    <property type="match status" value="1"/>
</dbReference>
<keyword evidence="9 12" id="KW-0030">Aminoacyl-tRNA synthetase</keyword>
<evidence type="ECO:0000256" key="12">
    <source>
        <dbReference type="RuleBase" id="RU363039"/>
    </source>
</evidence>
<dbReference type="GO" id="GO:0004825">
    <property type="term" value="F:methionine-tRNA ligase activity"/>
    <property type="evidence" value="ECO:0007669"/>
    <property type="project" value="UniProtKB-EC"/>
</dbReference>
<dbReference type="PANTHER" id="PTHR43326">
    <property type="entry name" value="METHIONYL-TRNA SYNTHETASE"/>
    <property type="match status" value="1"/>
</dbReference>
<dbReference type="CDD" id="cd00814">
    <property type="entry name" value="MetRS_core"/>
    <property type="match status" value="1"/>
</dbReference>
<organism evidence="14 15">
    <name type="scientific">Candidatus Collierbacteria bacterium CG09_land_8_20_14_0_10_46_12</name>
    <dbReference type="NCBI Taxonomy" id="1974533"/>
    <lineage>
        <taxon>Bacteria</taxon>
        <taxon>Candidatus Collieribacteriota</taxon>
    </lineage>
</organism>
<evidence type="ECO:0000313" key="14">
    <source>
        <dbReference type="EMBL" id="PIS17927.1"/>
    </source>
</evidence>
<evidence type="ECO:0000256" key="3">
    <source>
        <dbReference type="ARBA" id="ARBA00018753"/>
    </source>
</evidence>
<evidence type="ECO:0000256" key="2">
    <source>
        <dbReference type="ARBA" id="ARBA00012838"/>
    </source>
</evidence>
<dbReference type="InterPro" id="IPR015413">
    <property type="entry name" value="Methionyl/Leucyl_tRNA_Synth"/>
</dbReference>
<dbReference type="EMBL" id="PEYY01000083">
    <property type="protein sequence ID" value="PIS17927.1"/>
    <property type="molecule type" value="Genomic_DNA"/>
</dbReference>
<comment type="catalytic activity">
    <reaction evidence="11">
        <text>tRNA(Met) + L-methionine + ATP = L-methionyl-tRNA(Met) + AMP + diphosphate</text>
        <dbReference type="Rhea" id="RHEA:13481"/>
        <dbReference type="Rhea" id="RHEA-COMP:9667"/>
        <dbReference type="Rhea" id="RHEA-COMP:9698"/>
        <dbReference type="ChEBI" id="CHEBI:30616"/>
        <dbReference type="ChEBI" id="CHEBI:33019"/>
        <dbReference type="ChEBI" id="CHEBI:57844"/>
        <dbReference type="ChEBI" id="CHEBI:78442"/>
        <dbReference type="ChEBI" id="CHEBI:78530"/>
        <dbReference type="ChEBI" id="CHEBI:456215"/>
        <dbReference type="EC" id="6.1.1.10"/>
    </reaction>
</comment>
<dbReference type="InterPro" id="IPR033911">
    <property type="entry name" value="MetRS_core"/>
</dbReference>
<proteinExistence type="inferred from homology"/>
<dbReference type="Gene3D" id="3.40.50.620">
    <property type="entry name" value="HUPs"/>
    <property type="match status" value="1"/>
</dbReference>
<comment type="caution">
    <text evidence="14">The sequence shown here is derived from an EMBL/GenBank/DDBJ whole genome shotgun (WGS) entry which is preliminary data.</text>
</comment>
<feature type="domain" description="Methionyl/Leucyl tRNA synthetase" evidence="13">
    <location>
        <begin position="149"/>
        <end position="366"/>
    </location>
</feature>
<dbReference type="FunFam" id="2.170.220.10:FF:000001">
    <property type="entry name" value="methionine--tRNA ligase, mitochondrial"/>
    <property type="match status" value="1"/>
</dbReference>
<dbReference type="PANTHER" id="PTHR43326:SF1">
    <property type="entry name" value="METHIONINE--TRNA LIGASE, MITOCHONDRIAL"/>
    <property type="match status" value="1"/>
</dbReference>
<sequence length="480" mass="55233">MVSKVFISTAIPYVNGDPHIGHSLEYVQTDVMARYFRSKYGEENVYALTGSDENALKNVLAAEMEKKSTIEYVAEKTTEFKRLSQTLNLSFDDFIRTTEDRHIKGAQKLWGKLKPEDIYQDTYMGMYCVGCEEFKTEKDLVDGLCPEHKKKPELVSEKNYFFKLSNYQDQIEKLITEDTIKIVPEKRKNEVLGFIREGLKDFSISRSRERARDWGVPVPSDDSQVMYVWVDALSNYITALDYDSDGDKYKKFWDNTETKRIHVIGKGIVKFHALYWVGMLLSANIPLPTQEFVHGYVTVEGNKIGKSLGNAIHPDEVVKKYGIDAFRYYLLREIPAYGDGDFSWSRIDELYKSDLQNGVGNLVARVSAMVAATPLRSDELRRGTVTISKDVANALGAYKFDEAMRNIWERIRKADQYVSERRVWELKDKEKEEALLKLVEEIRQIAVDLALFMPETAEKISRQFAGEKIEKSAPLFPRLT</sequence>
<dbReference type="SUPFAM" id="SSF47323">
    <property type="entry name" value="Anticodon-binding domain of a subclass of class I aminoacyl-tRNA synthetases"/>
    <property type="match status" value="1"/>
</dbReference>
<keyword evidence="4" id="KW-0963">Cytoplasm</keyword>
<evidence type="ECO:0000256" key="7">
    <source>
        <dbReference type="ARBA" id="ARBA00022840"/>
    </source>
</evidence>
<dbReference type="Proteomes" id="UP000229574">
    <property type="component" value="Unassembled WGS sequence"/>
</dbReference>
<evidence type="ECO:0000256" key="11">
    <source>
        <dbReference type="ARBA" id="ARBA00047364"/>
    </source>
</evidence>
<evidence type="ECO:0000256" key="9">
    <source>
        <dbReference type="ARBA" id="ARBA00023146"/>
    </source>
</evidence>
<dbReference type="AlphaFoldDB" id="A0A2H0WZ83"/>
<evidence type="ECO:0000256" key="6">
    <source>
        <dbReference type="ARBA" id="ARBA00022741"/>
    </source>
</evidence>
<comment type="function">
    <text evidence="1">Is required not only for elongation of protein synthesis but also for the initiation of all mRNA translation through initiator tRNA(fMet) aminoacylation.</text>
</comment>
<evidence type="ECO:0000256" key="8">
    <source>
        <dbReference type="ARBA" id="ARBA00022917"/>
    </source>
</evidence>
<dbReference type="SUPFAM" id="SSF52374">
    <property type="entry name" value="Nucleotidylyl transferase"/>
    <property type="match status" value="1"/>
</dbReference>
<dbReference type="PRINTS" id="PR01041">
    <property type="entry name" value="TRNASYNTHMET"/>
</dbReference>
<keyword evidence="8 12" id="KW-0648">Protein biosynthesis</keyword>
<dbReference type="InterPro" id="IPR023457">
    <property type="entry name" value="Met-tRNA_synth_2"/>
</dbReference>
<evidence type="ECO:0000256" key="5">
    <source>
        <dbReference type="ARBA" id="ARBA00022598"/>
    </source>
</evidence>
<dbReference type="InterPro" id="IPR001412">
    <property type="entry name" value="aa-tRNA-synth_I_CS"/>
</dbReference>